<feature type="transmembrane region" description="Helical" evidence="18">
    <location>
        <begin position="236"/>
        <end position="258"/>
    </location>
</feature>
<dbReference type="GO" id="GO:0005743">
    <property type="term" value="C:mitochondrial inner membrane"/>
    <property type="evidence" value="ECO:0007669"/>
    <property type="project" value="UniProtKB-SubCell"/>
</dbReference>
<keyword evidence="9 18" id="KW-0999">Mitochondrion inner membrane</keyword>
<evidence type="ECO:0000256" key="9">
    <source>
        <dbReference type="ARBA" id="ARBA00022792"/>
    </source>
</evidence>
<dbReference type="GO" id="GO:0008137">
    <property type="term" value="F:NADH dehydrogenase (ubiquinone) activity"/>
    <property type="evidence" value="ECO:0007669"/>
    <property type="project" value="UniProtKB-EC"/>
</dbReference>
<evidence type="ECO:0000256" key="12">
    <source>
        <dbReference type="ARBA" id="ARBA00022989"/>
    </source>
</evidence>
<dbReference type="EMBL" id="MN722654">
    <property type="protein sequence ID" value="QRG30029.1"/>
    <property type="molecule type" value="Genomic_DNA"/>
</dbReference>
<protein>
    <recommendedName>
        <fullName evidence="5 18">NADH-ubiquinone oxidoreductase chain 2</fullName>
        <ecNumber evidence="4 18">7.1.1.2</ecNumber>
    </recommendedName>
</protein>
<evidence type="ECO:0000256" key="8">
    <source>
        <dbReference type="ARBA" id="ARBA00022692"/>
    </source>
</evidence>
<evidence type="ECO:0000256" key="3">
    <source>
        <dbReference type="ARBA" id="ARBA00007012"/>
    </source>
</evidence>
<feature type="transmembrane region" description="Helical" evidence="18">
    <location>
        <begin position="197"/>
        <end position="215"/>
    </location>
</feature>
<dbReference type="InterPro" id="IPR003917">
    <property type="entry name" value="NADH_UbQ_OxRdtase_chain2"/>
</dbReference>
<gene>
    <name evidence="20" type="primary">nad2</name>
</gene>
<dbReference type="GO" id="GO:0006120">
    <property type="term" value="P:mitochondrial electron transport, NADH to ubiquinone"/>
    <property type="evidence" value="ECO:0007669"/>
    <property type="project" value="InterPro"/>
</dbReference>
<reference evidence="20" key="1">
    <citation type="journal article" date="2020" name="Mitochondrial DNA Part B Resour">
        <title>The genetic variations in the mitochondrial genomes of three Luciolinae fireflies.</title>
        <authorList>
            <person name="Liu Q."/>
            <person name="Fu X."/>
        </authorList>
    </citation>
    <scope>NUCLEOTIDE SEQUENCE</scope>
</reference>
<dbReference type="PANTHER" id="PTHR46552">
    <property type="entry name" value="NADH-UBIQUINONE OXIDOREDUCTASE CHAIN 2"/>
    <property type="match status" value="1"/>
</dbReference>
<dbReference type="PANTHER" id="PTHR46552:SF1">
    <property type="entry name" value="NADH-UBIQUINONE OXIDOREDUCTASE CHAIN 2"/>
    <property type="match status" value="1"/>
</dbReference>
<comment type="function">
    <text evidence="1">Core subunit of the mitochondrial membrane respiratory chain NADH dehydrogenase (Complex I) that is believed to belong to the minimal assembly required for catalysis. Complex I functions in the transfer of electrons from NADH to the respiratory chain. The immediate electron acceptor for the enzyme is believed to be ubiquinone.</text>
</comment>
<proteinExistence type="inferred from homology"/>
<name>A0A890CDG1_9COLE</name>
<dbReference type="InterPro" id="IPR050175">
    <property type="entry name" value="Complex_I_Subunit_2"/>
</dbReference>
<evidence type="ECO:0000256" key="13">
    <source>
        <dbReference type="ARBA" id="ARBA00023027"/>
    </source>
</evidence>
<dbReference type="EC" id="7.1.1.2" evidence="4 18"/>
<accession>A0A890CDG1</accession>
<comment type="catalytic activity">
    <reaction evidence="17 18">
        <text>a ubiquinone + NADH + 5 H(+)(in) = a ubiquinol + NAD(+) + 4 H(+)(out)</text>
        <dbReference type="Rhea" id="RHEA:29091"/>
        <dbReference type="Rhea" id="RHEA-COMP:9565"/>
        <dbReference type="Rhea" id="RHEA-COMP:9566"/>
        <dbReference type="ChEBI" id="CHEBI:15378"/>
        <dbReference type="ChEBI" id="CHEBI:16389"/>
        <dbReference type="ChEBI" id="CHEBI:17976"/>
        <dbReference type="ChEBI" id="CHEBI:57540"/>
        <dbReference type="ChEBI" id="CHEBI:57945"/>
        <dbReference type="EC" id="7.1.1.2"/>
    </reaction>
</comment>
<evidence type="ECO:0000256" key="2">
    <source>
        <dbReference type="ARBA" id="ARBA00004448"/>
    </source>
</evidence>
<evidence type="ECO:0000256" key="14">
    <source>
        <dbReference type="ARBA" id="ARBA00023075"/>
    </source>
</evidence>
<feature type="transmembrane region" description="Helical" evidence="18">
    <location>
        <begin position="7"/>
        <end position="27"/>
    </location>
</feature>
<keyword evidence="14 18" id="KW-0830">Ubiquinone</keyword>
<comment type="function">
    <text evidence="18">Core subunit of the mitochondrial membrane respiratory chain NADH dehydrogenase (Complex I) which catalyzes electron transfer from NADH through the respiratory chain, using ubiquinone as an electron acceptor. Essential for the catalytic activity and assembly of complex I.</text>
</comment>
<keyword evidence="13 18" id="KW-0520">NAD</keyword>
<comment type="similarity">
    <text evidence="3 18">Belongs to the complex I subunit 2 family.</text>
</comment>
<keyword evidence="12 18" id="KW-1133">Transmembrane helix</keyword>
<dbReference type="InterPro" id="IPR001750">
    <property type="entry name" value="ND/Mrp_TM"/>
</dbReference>
<evidence type="ECO:0000256" key="4">
    <source>
        <dbReference type="ARBA" id="ARBA00012944"/>
    </source>
</evidence>
<evidence type="ECO:0000256" key="17">
    <source>
        <dbReference type="ARBA" id="ARBA00049551"/>
    </source>
</evidence>
<sequence length="338" mass="39744">MMKMYKLMFFSTTMMSTLISISSYTWLGMWIGLEMNLLSIIPIINNKNILSSEASIKYFITQALASTIVMMSIIVMMWKLNFYSNFEMKNNTMMIMNSGLLLKMGMAPFHFWFPEVLEGLNWNNCLLMLTWQKITPMVLLMYNTEFSLYFSIVIIFSMVISSMMSINQMSIRKLMAFSSINHMGWMLSGMIMEKTVWMIYFLIYAIITINISIMMKNIYYLNQLFPKLNISYSMKMFFMLNFLSLSGVPPFLGFLPKWLVIQTMIENNMFMLSIIMIMFTLIMIFVYIRIAMSSLILKNNQMNWTLKLNLKNNSIIISMMNFFLLTSLILITIMLNMI</sequence>
<evidence type="ECO:0000256" key="18">
    <source>
        <dbReference type="RuleBase" id="RU003403"/>
    </source>
</evidence>
<keyword evidence="11 18" id="KW-0249">Electron transport</keyword>
<evidence type="ECO:0000256" key="11">
    <source>
        <dbReference type="ARBA" id="ARBA00022982"/>
    </source>
</evidence>
<evidence type="ECO:0000256" key="10">
    <source>
        <dbReference type="ARBA" id="ARBA00022967"/>
    </source>
</evidence>
<evidence type="ECO:0000256" key="15">
    <source>
        <dbReference type="ARBA" id="ARBA00023128"/>
    </source>
</evidence>
<keyword evidence="7 18" id="KW-0679">Respiratory chain</keyword>
<evidence type="ECO:0000256" key="6">
    <source>
        <dbReference type="ARBA" id="ARBA00022448"/>
    </source>
</evidence>
<feature type="domain" description="NADH:quinone oxidoreductase/Mrp antiporter transmembrane" evidence="19">
    <location>
        <begin position="23"/>
        <end position="280"/>
    </location>
</feature>
<keyword evidence="8 18" id="KW-0812">Transmembrane</keyword>
<dbReference type="Pfam" id="PF00361">
    <property type="entry name" value="Proton_antipo_M"/>
    <property type="match status" value="1"/>
</dbReference>
<dbReference type="PRINTS" id="PR01436">
    <property type="entry name" value="NADHDHGNASE2"/>
</dbReference>
<evidence type="ECO:0000256" key="5">
    <source>
        <dbReference type="ARBA" id="ARBA00021008"/>
    </source>
</evidence>
<geneLocation type="mitochondrion" evidence="20"/>
<evidence type="ECO:0000313" key="20">
    <source>
        <dbReference type="EMBL" id="QRG30029.1"/>
    </source>
</evidence>
<keyword evidence="10 18" id="KW-1278">Translocase</keyword>
<keyword evidence="15 18" id="KW-0496">Mitochondrion</keyword>
<feature type="transmembrane region" description="Helical" evidence="18">
    <location>
        <begin position="313"/>
        <end position="335"/>
    </location>
</feature>
<feature type="transmembrane region" description="Helical" evidence="18">
    <location>
        <begin position="59"/>
        <end position="82"/>
    </location>
</feature>
<evidence type="ECO:0000259" key="19">
    <source>
        <dbReference type="Pfam" id="PF00361"/>
    </source>
</evidence>
<evidence type="ECO:0000256" key="16">
    <source>
        <dbReference type="ARBA" id="ARBA00023136"/>
    </source>
</evidence>
<dbReference type="AlphaFoldDB" id="A0A890CDG1"/>
<organism evidence="20">
    <name type="scientific">Emeia pseudosauteri</name>
    <dbReference type="NCBI Taxonomy" id="2592744"/>
    <lineage>
        <taxon>Eukaryota</taxon>
        <taxon>Metazoa</taxon>
        <taxon>Ecdysozoa</taxon>
        <taxon>Arthropoda</taxon>
        <taxon>Hexapoda</taxon>
        <taxon>Insecta</taxon>
        <taxon>Pterygota</taxon>
        <taxon>Neoptera</taxon>
        <taxon>Endopterygota</taxon>
        <taxon>Coleoptera</taxon>
        <taxon>Polyphaga</taxon>
        <taxon>Elateriformia</taxon>
        <taxon>Elateroidea</taxon>
        <taxon>Lampyridae</taxon>
        <taxon>Luciolinae</taxon>
        <taxon>Emeia</taxon>
    </lineage>
</organism>
<keyword evidence="16 18" id="KW-0472">Membrane</keyword>
<keyword evidence="6" id="KW-0813">Transport</keyword>
<evidence type="ECO:0000256" key="1">
    <source>
        <dbReference type="ARBA" id="ARBA00003257"/>
    </source>
</evidence>
<comment type="subcellular location">
    <subcellularLocation>
        <location evidence="2 18">Mitochondrion inner membrane</location>
        <topology evidence="2 18">Multi-pass membrane protein</topology>
    </subcellularLocation>
</comment>
<evidence type="ECO:0000256" key="7">
    <source>
        <dbReference type="ARBA" id="ARBA00022660"/>
    </source>
</evidence>
<feature type="transmembrane region" description="Helical" evidence="18">
    <location>
        <begin position="270"/>
        <end position="292"/>
    </location>
</feature>
<feature type="transmembrane region" description="Helical" evidence="18">
    <location>
        <begin position="146"/>
        <end position="167"/>
    </location>
</feature>